<dbReference type="RefSeq" id="WP_219157754.1">
    <property type="nucleotide sequence ID" value="NZ_JAHWQX010000001.1"/>
</dbReference>
<keyword evidence="5" id="KW-1185">Reference proteome</keyword>
<evidence type="ECO:0000259" key="3">
    <source>
        <dbReference type="Pfam" id="PF00685"/>
    </source>
</evidence>
<accession>A0ABS6WLG2</accession>
<evidence type="ECO:0000256" key="1">
    <source>
        <dbReference type="ARBA" id="ARBA00022679"/>
    </source>
</evidence>
<dbReference type="Proteomes" id="UP001430804">
    <property type="component" value="Unassembled WGS sequence"/>
</dbReference>
<evidence type="ECO:0000313" key="4">
    <source>
        <dbReference type="EMBL" id="MBW3095970.1"/>
    </source>
</evidence>
<dbReference type="PANTHER" id="PTHR10605">
    <property type="entry name" value="HEPARAN SULFATE SULFOTRANSFERASE"/>
    <property type="match status" value="1"/>
</dbReference>
<dbReference type="EMBL" id="JAHWQX010000001">
    <property type="protein sequence ID" value="MBW3095970.1"/>
    <property type="molecule type" value="Genomic_DNA"/>
</dbReference>
<reference evidence="4" key="1">
    <citation type="submission" date="2021-07" db="EMBL/GenBank/DDBJ databases">
        <title>Pseudohoeflea marina sp. nov. a polyhydroxyalcanoate-producing bacterium.</title>
        <authorList>
            <person name="Zheng W."/>
            <person name="Yu S."/>
            <person name="Huang Y."/>
        </authorList>
    </citation>
    <scope>NUCLEOTIDE SEQUENCE</scope>
    <source>
        <strain evidence="4">DP4N28-3</strain>
    </source>
</reference>
<dbReference type="Pfam" id="PF00685">
    <property type="entry name" value="Sulfotransfer_1"/>
    <property type="match status" value="1"/>
</dbReference>
<organism evidence="4 5">
    <name type="scientific">Pseudohoeflea coraliihabitans</name>
    <dbReference type="NCBI Taxonomy" id="2860393"/>
    <lineage>
        <taxon>Bacteria</taxon>
        <taxon>Pseudomonadati</taxon>
        <taxon>Pseudomonadota</taxon>
        <taxon>Alphaproteobacteria</taxon>
        <taxon>Hyphomicrobiales</taxon>
        <taxon>Rhizobiaceae</taxon>
        <taxon>Pseudohoeflea</taxon>
    </lineage>
</organism>
<evidence type="ECO:0000313" key="5">
    <source>
        <dbReference type="Proteomes" id="UP001430804"/>
    </source>
</evidence>
<evidence type="ECO:0000256" key="2">
    <source>
        <dbReference type="ARBA" id="ARBA00023180"/>
    </source>
</evidence>
<dbReference type="InterPro" id="IPR037359">
    <property type="entry name" value="NST/OST"/>
</dbReference>
<sequence length="275" mass="31735">MKVDFFIIGVQKAGTTALASLLAQHPSLQLPARKELHVFDKGVAGVAAQDRFELKKHFDWTVEDVMRGEATPIYCYWPGALERLQDYNSQARLILILRHPAFRAYSQWRMARFRGIEPLSFEEAVSDKGRRRVVGAPHGVKRKFSYVERGFYGWQVERLLSLFKREQILFVRTDTFWSQPLKSLQQVEDFLGAPRWLRENVQPRYIVPVENDDTAPMAPRARERLTRLFAEDIMRTGHLTGLDLSDWLDAAYREPMPSPWNVSAGNQAEATTRSV</sequence>
<protein>
    <submittedName>
        <fullName evidence="4">Sulfotransferase domain-containing protein</fullName>
    </submittedName>
</protein>
<gene>
    <name evidence="4" type="ORF">KY465_01615</name>
</gene>
<dbReference type="InterPro" id="IPR000863">
    <property type="entry name" value="Sulfotransferase_dom"/>
</dbReference>
<feature type="domain" description="Sulfotransferase" evidence="3">
    <location>
        <begin position="4"/>
        <end position="194"/>
    </location>
</feature>
<comment type="caution">
    <text evidence="4">The sequence shown here is derived from an EMBL/GenBank/DDBJ whole genome shotgun (WGS) entry which is preliminary data.</text>
</comment>
<dbReference type="PANTHER" id="PTHR10605:SF56">
    <property type="entry name" value="BIFUNCTIONAL HEPARAN SULFATE N-DEACETYLASE_N-SULFOTRANSFERASE"/>
    <property type="match status" value="1"/>
</dbReference>
<keyword evidence="1" id="KW-0808">Transferase</keyword>
<keyword evidence="2" id="KW-0325">Glycoprotein</keyword>
<proteinExistence type="predicted"/>
<name>A0ABS6WLG2_9HYPH</name>